<dbReference type="InterPro" id="IPR036705">
    <property type="entry name" value="Ribosyl_crysJ1_sf"/>
</dbReference>
<dbReference type="InterPro" id="IPR029068">
    <property type="entry name" value="Glyas_Bleomycin-R_OHBP_Dase"/>
</dbReference>
<dbReference type="SUPFAM" id="SSF101478">
    <property type="entry name" value="ADP-ribosylglycohydrolase"/>
    <property type="match status" value="1"/>
</dbReference>
<feature type="binding site" evidence="1">
    <location>
        <position position="84"/>
    </location>
    <ligand>
        <name>Mg(2+)</name>
        <dbReference type="ChEBI" id="CHEBI:18420"/>
        <label>1</label>
    </ligand>
</feature>
<dbReference type="Pfam" id="PF00903">
    <property type="entry name" value="Glyoxalase"/>
    <property type="match status" value="1"/>
</dbReference>
<evidence type="ECO:0000313" key="4">
    <source>
        <dbReference type="Proteomes" id="UP000297318"/>
    </source>
</evidence>
<dbReference type="Gene3D" id="3.10.180.10">
    <property type="entry name" value="2,3-Dihydroxybiphenyl 1,2-Dioxygenase, domain 1"/>
    <property type="match status" value="1"/>
</dbReference>
<dbReference type="AlphaFoldDB" id="A0A4Z1DZU9"/>
<dbReference type="InterPro" id="IPR004360">
    <property type="entry name" value="Glyas_Fos-R_dOase_dom"/>
</dbReference>
<dbReference type="InterPro" id="IPR050792">
    <property type="entry name" value="ADP-ribosylglycohydrolase"/>
</dbReference>
<feature type="binding site" evidence="1">
    <location>
        <position position="86"/>
    </location>
    <ligand>
        <name>Mg(2+)</name>
        <dbReference type="ChEBI" id="CHEBI:18420"/>
        <label>1</label>
    </ligand>
</feature>
<feature type="binding site" evidence="1">
    <location>
        <position position="348"/>
    </location>
    <ligand>
        <name>Mg(2+)</name>
        <dbReference type="ChEBI" id="CHEBI:18420"/>
        <label>1</label>
    </ligand>
</feature>
<accession>A0A4Z1DZU9</accession>
<sequence length="619" mass="67289">MGSRGGRASVTTETLAVSSERADGVLVALAVGDALGWPQEDRSQIVGGRAAREVEPAPTFRPWQRYGGTRFANYIDHVDAGTYSDDTQLALAVGRACLRGSDWWAWLTEVELPQWPIYQRGGGGAVLRASRAWAAGRPPWQIGTTAREHAQAESYFKAGGNGVAMRIAPHVLVAVSEGISWGHLARRVISDGLTTHAHPHAILGAVLHARALSRTLTTTGTLEYGTLLEDLLGDRTWTDFDVMHESADRLPAGWHHAADTLPTPHPRDEWNRAVRESLDSLTVADAALQRGPAADDRKTLEAIGCFDRSRSGAGTVAAIAAVYVASRSAVQPTSGLLRTAFLNGADTDTIASMTASLLGALHGTRWLGVLGQQVQDATYISNLARQLTRPLSRAEPAHGRISDSAMRRWTKDLHHLLIDRMPDGRRAEIVQITPLAAKNGAGGARVQLRSIDGQTFYVDKVSRSSSRADLEFEASPAFRSAQRGRRSNEPAMEFSDQPIRQPSAIVHVETRVANLHRSANFYEDLLGLRVGRSEGHFVLENGLRFVQFRSTATGGAPTRGLLVTIAHPDLDGLVRRARDHGNDAVWSERGDSLWLKDPDGNVVRVTTMPTDLRVDRLNP</sequence>
<proteinExistence type="predicted"/>
<feature type="binding site" evidence="1">
    <location>
        <position position="346"/>
    </location>
    <ligand>
        <name>Mg(2+)</name>
        <dbReference type="ChEBI" id="CHEBI:18420"/>
        <label>1</label>
    </ligand>
</feature>
<evidence type="ECO:0000313" key="3">
    <source>
        <dbReference type="EMBL" id="TGO05116.1"/>
    </source>
</evidence>
<feature type="domain" description="Glyoxalase/fosfomycin resistance/dioxygenase" evidence="2">
    <location>
        <begin position="505"/>
        <end position="604"/>
    </location>
</feature>
<organism evidence="3 4">
    <name type="scientific">Serinibacter arcticus</name>
    <dbReference type="NCBI Taxonomy" id="1655435"/>
    <lineage>
        <taxon>Bacteria</taxon>
        <taxon>Bacillati</taxon>
        <taxon>Actinomycetota</taxon>
        <taxon>Actinomycetes</taxon>
        <taxon>Micrococcales</taxon>
        <taxon>Beutenbergiaceae</taxon>
        <taxon>Serinibacter</taxon>
    </lineage>
</organism>
<name>A0A4Z1DZU9_9MICO</name>
<dbReference type="EMBL" id="RHPJ01000002">
    <property type="protein sequence ID" value="TGO05116.1"/>
    <property type="molecule type" value="Genomic_DNA"/>
</dbReference>
<keyword evidence="1" id="KW-0479">Metal-binding</keyword>
<reference evidence="3 4" key="1">
    <citation type="submission" date="2018-11" db="EMBL/GenBank/DDBJ databases">
        <title>Complete genome sequencing of the Actinobacteria Serinibacter sp. K3-2.</title>
        <authorList>
            <person name="Rakitin A.L."/>
            <person name="Beletsky A.V."/>
            <person name="Mardanov A.V."/>
            <person name="Ravin N.V."/>
            <person name="Gromova A.S."/>
            <person name="Filippova S.N."/>
            <person name="Gal'Chenko V.F."/>
        </authorList>
    </citation>
    <scope>NUCLEOTIDE SEQUENCE [LARGE SCALE GENOMIC DNA]</scope>
    <source>
        <strain evidence="3 4">K3-2</strain>
    </source>
</reference>
<protein>
    <submittedName>
        <fullName evidence="3">Putative Cytosolic Protein</fullName>
    </submittedName>
</protein>
<evidence type="ECO:0000256" key="1">
    <source>
        <dbReference type="PIRSR" id="PIRSR605502-1"/>
    </source>
</evidence>
<dbReference type="PANTHER" id="PTHR16222:SF12">
    <property type="entry name" value="ADP-RIBOSYLGLYCOHYDROLASE-RELATED"/>
    <property type="match status" value="1"/>
</dbReference>
<evidence type="ECO:0000259" key="2">
    <source>
        <dbReference type="Pfam" id="PF00903"/>
    </source>
</evidence>
<keyword evidence="4" id="KW-1185">Reference proteome</keyword>
<dbReference type="CDD" id="cd06587">
    <property type="entry name" value="VOC"/>
    <property type="match status" value="1"/>
</dbReference>
<dbReference type="Proteomes" id="UP000297318">
    <property type="component" value="Unassembled WGS sequence"/>
</dbReference>
<feature type="binding site" evidence="1">
    <location>
        <position position="85"/>
    </location>
    <ligand>
        <name>Mg(2+)</name>
        <dbReference type="ChEBI" id="CHEBI:18420"/>
        <label>1</label>
    </ligand>
</feature>
<dbReference type="Gene3D" id="1.10.4080.10">
    <property type="entry name" value="ADP-ribosylation/Crystallin J1"/>
    <property type="match status" value="1"/>
</dbReference>
<dbReference type="SUPFAM" id="SSF54593">
    <property type="entry name" value="Glyoxalase/Bleomycin resistance protein/Dihydroxybiphenyl dioxygenase"/>
    <property type="match status" value="1"/>
</dbReference>
<feature type="binding site" evidence="1">
    <location>
        <position position="349"/>
    </location>
    <ligand>
        <name>Mg(2+)</name>
        <dbReference type="ChEBI" id="CHEBI:18420"/>
        <label>1</label>
    </ligand>
</feature>
<dbReference type="GO" id="GO:0046872">
    <property type="term" value="F:metal ion binding"/>
    <property type="evidence" value="ECO:0007669"/>
    <property type="project" value="UniProtKB-KW"/>
</dbReference>
<dbReference type="PANTHER" id="PTHR16222">
    <property type="entry name" value="ADP-RIBOSYLGLYCOHYDROLASE"/>
    <property type="match status" value="1"/>
</dbReference>
<gene>
    <name evidence="3" type="ORF">SERN_1120</name>
</gene>
<comment type="caution">
    <text evidence="3">The sequence shown here is derived from an EMBL/GenBank/DDBJ whole genome shotgun (WGS) entry which is preliminary data.</text>
</comment>
<dbReference type="Pfam" id="PF03747">
    <property type="entry name" value="ADP_ribosyl_GH"/>
    <property type="match status" value="1"/>
</dbReference>
<dbReference type="InterPro" id="IPR005502">
    <property type="entry name" value="Ribosyl_crysJ1"/>
</dbReference>
<keyword evidence="1" id="KW-0460">Magnesium</keyword>
<comment type="cofactor">
    <cofactor evidence="1">
        <name>Mg(2+)</name>
        <dbReference type="ChEBI" id="CHEBI:18420"/>
    </cofactor>
    <text evidence="1">Binds 2 magnesium ions per subunit.</text>
</comment>